<name>A0A0G4GNT6_VITBC</name>
<dbReference type="Pfam" id="PF00004">
    <property type="entry name" value="AAA"/>
    <property type="match status" value="2"/>
</dbReference>
<comment type="similarity">
    <text evidence="1">Belongs to the AAA ATPase family. BCS1 subfamily.</text>
</comment>
<dbReference type="InterPro" id="IPR003959">
    <property type="entry name" value="ATPase_AAA_core"/>
</dbReference>
<evidence type="ECO:0000313" key="5">
    <source>
        <dbReference type="Proteomes" id="UP000041254"/>
    </source>
</evidence>
<feature type="region of interest" description="Disordered" evidence="2">
    <location>
        <begin position="191"/>
        <end position="218"/>
    </location>
</feature>
<protein>
    <recommendedName>
        <fullName evidence="3">AAA+ ATPase domain-containing protein</fullName>
    </recommendedName>
</protein>
<feature type="compositionally biased region" description="Pro residues" evidence="2">
    <location>
        <begin position="474"/>
        <end position="484"/>
    </location>
</feature>
<dbReference type="GO" id="GO:0016887">
    <property type="term" value="F:ATP hydrolysis activity"/>
    <property type="evidence" value="ECO:0007669"/>
    <property type="project" value="InterPro"/>
</dbReference>
<feature type="region of interest" description="Disordered" evidence="2">
    <location>
        <begin position="461"/>
        <end position="596"/>
    </location>
</feature>
<feature type="domain" description="AAA+ ATPase" evidence="3">
    <location>
        <begin position="333"/>
        <end position="706"/>
    </location>
</feature>
<dbReference type="PROSITE" id="PS00674">
    <property type="entry name" value="AAA"/>
    <property type="match status" value="1"/>
</dbReference>
<feature type="compositionally biased region" description="Basic and acidic residues" evidence="2">
    <location>
        <begin position="191"/>
        <end position="201"/>
    </location>
</feature>
<dbReference type="InterPro" id="IPR050747">
    <property type="entry name" value="Mitochondrial_chaperone_BCS1"/>
</dbReference>
<sequence>MLPNFQNLMQNIDTSMNMGLINNLRTNNLILDVLICALIPVVLQLLHSMDPMATIKRWLERWFRETWDRKTTYVRTIAVTFNENSSVYANCSNTGGKMTTHHQRNKGLQEAIQLYLQQKGLKLTTAEVALSTRKNPDDEYDSEDEGDDFKAMDDDWRVKKNQQPDKREFDVIRLPADGRWVTVDSEKRLEFRHMTKEKDQGDGGGEEDDGRDRGGGRRASNKEMTFVYELMCTKEAGDKIIDEFINEAYDWYEARRLKEAQRDKSRYFFSVIKYPTIDERKNSTAGLPTFKKYLLSEAKTFDSLFFAEKEVLLKLIDDFNNKTGKFRIKGFPDKLGLLLDGPPGTGKTSVIKALAQYTHRHVVTISLEKIKTNQQLMDLFFDLVFPVQNDWRENRFKFHEVIFVMEDIDCASEVVYARKGAKKYKNAKKTMPALPTVPDDPLDTVTQPQAHHEMLRQISLNSKVPSSSSSPSPSRSPPRQPPSPSRGAGALVTDIRLTGMDGNHGSDDELTPSVLPPTESSSDNKTEWEAASKEKDHTSVIREVSQPPMPSPTLPPAPAPTPTPLAPAADAAAVADAPAADREESDDEDHSAGPTNEAKEAALMGKLLGQLIGIGGKSDPKKEGKEGPSGEGMGLGALIGGVGVGGGFADPLADKLNLAGLLNVMDGVIDSPGRIVVLTTNHPEKLDPALIRPGRINKRLHLGYIKGPELCRMVEHYLECKLSDDERTRAHEVALRHHLTPAQVEQGCAEVETPAQLITLLSHL</sequence>
<feature type="compositionally biased region" description="Basic and acidic residues" evidence="2">
    <location>
        <begin position="522"/>
        <end position="540"/>
    </location>
</feature>
<proteinExistence type="inferred from homology"/>
<dbReference type="InParanoid" id="A0A0G4GNT6"/>
<evidence type="ECO:0000259" key="3">
    <source>
        <dbReference type="SMART" id="SM00382"/>
    </source>
</evidence>
<feature type="compositionally biased region" description="Pro residues" evidence="2">
    <location>
        <begin position="547"/>
        <end position="565"/>
    </location>
</feature>
<gene>
    <name evidence="4" type="ORF">Vbra_2355</name>
</gene>
<accession>A0A0G4GNT6</accession>
<dbReference type="STRING" id="1169540.A0A0G4GNT6"/>
<dbReference type="Proteomes" id="UP000041254">
    <property type="component" value="Unassembled WGS sequence"/>
</dbReference>
<keyword evidence="5" id="KW-1185">Reference proteome</keyword>
<dbReference type="GO" id="GO:0005524">
    <property type="term" value="F:ATP binding"/>
    <property type="evidence" value="ECO:0007669"/>
    <property type="project" value="InterPro"/>
</dbReference>
<feature type="region of interest" description="Disordered" evidence="2">
    <location>
        <begin position="132"/>
        <end position="155"/>
    </location>
</feature>
<dbReference type="PANTHER" id="PTHR23070">
    <property type="entry name" value="BCS1 AAA-TYPE ATPASE"/>
    <property type="match status" value="1"/>
</dbReference>
<organism evidence="4 5">
    <name type="scientific">Vitrella brassicaformis (strain CCMP3155)</name>
    <dbReference type="NCBI Taxonomy" id="1169540"/>
    <lineage>
        <taxon>Eukaryota</taxon>
        <taxon>Sar</taxon>
        <taxon>Alveolata</taxon>
        <taxon>Colpodellida</taxon>
        <taxon>Vitrellaceae</taxon>
        <taxon>Vitrella</taxon>
    </lineage>
</organism>
<feature type="compositionally biased region" description="Acidic residues" evidence="2">
    <location>
        <begin position="138"/>
        <end position="147"/>
    </location>
</feature>
<dbReference type="PhylomeDB" id="A0A0G4GNT6"/>
<dbReference type="VEuPathDB" id="CryptoDB:Vbra_2355"/>
<dbReference type="OrthoDB" id="10251412at2759"/>
<evidence type="ECO:0000313" key="4">
    <source>
        <dbReference type="EMBL" id="CEM31946.1"/>
    </source>
</evidence>
<dbReference type="InterPro" id="IPR027417">
    <property type="entry name" value="P-loop_NTPase"/>
</dbReference>
<dbReference type="SMART" id="SM00382">
    <property type="entry name" value="AAA"/>
    <property type="match status" value="1"/>
</dbReference>
<dbReference type="EMBL" id="CDMY01000738">
    <property type="protein sequence ID" value="CEM31946.1"/>
    <property type="molecule type" value="Genomic_DNA"/>
</dbReference>
<dbReference type="InterPro" id="IPR003960">
    <property type="entry name" value="ATPase_AAA_CS"/>
</dbReference>
<dbReference type="AlphaFoldDB" id="A0A0G4GNT6"/>
<reference evidence="4 5" key="1">
    <citation type="submission" date="2014-11" db="EMBL/GenBank/DDBJ databases">
        <authorList>
            <person name="Zhu J."/>
            <person name="Qi W."/>
            <person name="Song R."/>
        </authorList>
    </citation>
    <scope>NUCLEOTIDE SEQUENCE [LARGE SCALE GENOMIC DNA]</scope>
</reference>
<feature type="compositionally biased region" description="Low complexity" evidence="2">
    <location>
        <begin position="566"/>
        <end position="578"/>
    </location>
</feature>
<dbReference type="OMA" id="VEHYLEC"/>
<evidence type="ECO:0000256" key="1">
    <source>
        <dbReference type="ARBA" id="ARBA00007448"/>
    </source>
</evidence>
<evidence type="ECO:0000256" key="2">
    <source>
        <dbReference type="SAM" id="MobiDB-lite"/>
    </source>
</evidence>
<dbReference type="PRINTS" id="PR00830">
    <property type="entry name" value="ENDOLAPTASE"/>
</dbReference>
<dbReference type="SUPFAM" id="SSF52540">
    <property type="entry name" value="P-loop containing nucleoside triphosphate hydrolases"/>
    <property type="match status" value="1"/>
</dbReference>
<dbReference type="Gene3D" id="3.40.50.300">
    <property type="entry name" value="P-loop containing nucleotide triphosphate hydrolases"/>
    <property type="match status" value="2"/>
</dbReference>
<dbReference type="InterPro" id="IPR003593">
    <property type="entry name" value="AAA+_ATPase"/>
</dbReference>